<organism evidence="4 5">
    <name type="scientific">Polarella glacialis</name>
    <name type="common">Dinoflagellate</name>
    <dbReference type="NCBI Taxonomy" id="89957"/>
    <lineage>
        <taxon>Eukaryota</taxon>
        <taxon>Sar</taxon>
        <taxon>Alveolata</taxon>
        <taxon>Dinophyceae</taxon>
        <taxon>Suessiales</taxon>
        <taxon>Suessiaceae</taxon>
        <taxon>Polarella</taxon>
    </lineage>
</organism>
<dbReference type="CDD" id="cd02869">
    <property type="entry name" value="PseudoU_synth_RluA_like"/>
    <property type="match status" value="1"/>
</dbReference>
<feature type="repeat" description="PPR" evidence="2">
    <location>
        <begin position="9"/>
        <end position="43"/>
    </location>
</feature>
<feature type="non-terminal residue" evidence="4">
    <location>
        <position position="1"/>
    </location>
</feature>
<reference evidence="4" key="1">
    <citation type="submission" date="2021-02" db="EMBL/GenBank/DDBJ databases">
        <authorList>
            <person name="Dougan E. K."/>
            <person name="Rhodes N."/>
            <person name="Thang M."/>
            <person name="Chan C."/>
        </authorList>
    </citation>
    <scope>NUCLEOTIDE SEQUENCE</scope>
</reference>
<dbReference type="Pfam" id="PF01535">
    <property type="entry name" value="PPR"/>
    <property type="match status" value="1"/>
</dbReference>
<gene>
    <name evidence="4" type="ORF">PGLA2088_LOCUS5939</name>
</gene>
<evidence type="ECO:0000256" key="1">
    <source>
        <dbReference type="ARBA" id="ARBA00010876"/>
    </source>
</evidence>
<comment type="caution">
    <text evidence="4">The sequence shown here is derived from an EMBL/GenBank/DDBJ whole genome shotgun (WGS) entry which is preliminary data.</text>
</comment>
<evidence type="ECO:0000256" key="2">
    <source>
        <dbReference type="PROSITE-ProRule" id="PRU00708"/>
    </source>
</evidence>
<evidence type="ECO:0000259" key="3">
    <source>
        <dbReference type="Pfam" id="PF00849"/>
    </source>
</evidence>
<dbReference type="EMBL" id="CAJNNW010005821">
    <property type="protein sequence ID" value="CAE8647734.1"/>
    <property type="molecule type" value="Genomic_DNA"/>
</dbReference>
<sequence length="560" mass="61206">MPNLRQAPDEISFSATISACEKGGQWQLALHLLSEMPEAQAIPNTITYNAAMSACEKAGKWQFALALLDDMPERKVRADEISYNAAISACEKGGEWQLALHLLSTIPRELGKAASVSTIPWALARLGVSDRVAVDTAFDEALSRLRVSSCHPPGELASLAWASAVLGVKNAEFSEALARQALQRMRDFSVDELLLVAWGTAAFGLDVELSSELQNEVTARLDKFDVRNCPESVWKSFVEATLGVVWACRFAGVLSNLLLMSVRRVMRQIGRALDATKGAGTPPRGILVQENAWNALSQSEPQVLLDLCDRLVVLKPPNWEVAGSTAELQLLSYLKMLLGSSVPILCDVERGHGFLHRLDVPSSGLILAAKTYEAYYDLQVQLSAGEIARDYVVLCHGWVPRTRSSIDARVFWRDEDSAETRLTVKTRAGGQGKPARTQLKVLAHATHEADSFSLLAIRIATGRRHQIRSHCSHIGHPTVSDGKYTAPPTFESDLSLCGRNFLHRYRLAFNDATGECREVLAAIPEDLGEALRQMKGKNTGSAGAVQVWLSGVGLRDWADS</sequence>
<dbReference type="GO" id="GO:0000455">
    <property type="term" value="P:enzyme-directed rRNA pseudouridine synthesis"/>
    <property type="evidence" value="ECO:0007669"/>
    <property type="project" value="TreeGrafter"/>
</dbReference>
<feature type="repeat" description="PPR" evidence="2">
    <location>
        <begin position="44"/>
        <end position="78"/>
    </location>
</feature>
<dbReference type="AlphaFoldDB" id="A0A813IAH8"/>
<protein>
    <recommendedName>
        <fullName evidence="3">Pseudouridine synthase RsuA/RluA-like domain-containing protein</fullName>
    </recommendedName>
</protein>
<dbReference type="Proteomes" id="UP000626109">
    <property type="component" value="Unassembled WGS sequence"/>
</dbReference>
<evidence type="ECO:0000313" key="4">
    <source>
        <dbReference type="EMBL" id="CAE8647734.1"/>
    </source>
</evidence>
<dbReference type="InterPro" id="IPR011990">
    <property type="entry name" value="TPR-like_helical_dom_sf"/>
</dbReference>
<name>A0A813IAH8_POLGL</name>
<dbReference type="PROSITE" id="PS51375">
    <property type="entry name" value="PPR"/>
    <property type="match status" value="2"/>
</dbReference>
<dbReference type="Pfam" id="PF13041">
    <property type="entry name" value="PPR_2"/>
    <property type="match status" value="1"/>
</dbReference>
<dbReference type="Gene3D" id="1.25.40.10">
    <property type="entry name" value="Tetratricopeptide repeat domain"/>
    <property type="match status" value="1"/>
</dbReference>
<dbReference type="InterPro" id="IPR002885">
    <property type="entry name" value="PPR_rpt"/>
</dbReference>
<dbReference type="PANTHER" id="PTHR21600">
    <property type="entry name" value="MITOCHONDRIAL RNA PSEUDOURIDINE SYNTHASE"/>
    <property type="match status" value="1"/>
</dbReference>
<comment type="similarity">
    <text evidence="1">Belongs to the pseudouridine synthase RluA family.</text>
</comment>
<feature type="non-terminal residue" evidence="4">
    <location>
        <position position="560"/>
    </location>
</feature>
<dbReference type="SUPFAM" id="SSF55120">
    <property type="entry name" value="Pseudouridine synthase"/>
    <property type="match status" value="1"/>
</dbReference>
<dbReference type="PANTHER" id="PTHR21600:SF87">
    <property type="entry name" value="RNA PSEUDOURIDYLATE SYNTHASE DOMAIN-CONTAINING PROTEIN 1"/>
    <property type="match status" value="1"/>
</dbReference>
<dbReference type="Pfam" id="PF00849">
    <property type="entry name" value="PseudoU_synth_2"/>
    <property type="match status" value="1"/>
</dbReference>
<feature type="domain" description="Pseudouridine synthase RsuA/RluA-like" evidence="3">
    <location>
        <begin position="347"/>
        <end position="473"/>
    </location>
</feature>
<dbReference type="InterPro" id="IPR006145">
    <property type="entry name" value="PsdUridine_synth_RsuA/RluA"/>
</dbReference>
<dbReference type="NCBIfam" id="TIGR00756">
    <property type="entry name" value="PPR"/>
    <property type="match status" value="1"/>
</dbReference>
<dbReference type="Gene3D" id="3.30.2350.10">
    <property type="entry name" value="Pseudouridine synthase"/>
    <property type="match status" value="1"/>
</dbReference>
<dbReference type="GO" id="GO:0003723">
    <property type="term" value="F:RNA binding"/>
    <property type="evidence" value="ECO:0007669"/>
    <property type="project" value="InterPro"/>
</dbReference>
<evidence type="ECO:0000313" key="5">
    <source>
        <dbReference type="Proteomes" id="UP000626109"/>
    </source>
</evidence>
<dbReference type="GO" id="GO:0009982">
    <property type="term" value="F:pseudouridine synthase activity"/>
    <property type="evidence" value="ECO:0007669"/>
    <property type="project" value="InterPro"/>
</dbReference>
<dbReference type="InterPro" id="IPR020103">
    <property type="entry name" value="PsdUridine_synth_cat_dom_sf"/>
</dbReference>
<proteinExistence type="inferred from homology"/>
<accession>A0A813IAH8</accession>
<dbReference type="InterPro" id="IPR050188">
    <property type="entry name" value="RluA_PseudoU_synthase"/>
</dbReference>